<feature type="domain" description="YrhK" evidence="3">
    <location>
        <begin position="50"/>
        <end position="105"/>
    </location>
</feature>
<dbReference type="Pfam" id="PF14145">
    <property type="entry name" value="YrhK"/>
    <property type="match status" value="1"/>
</dbReference>
<evidence type="ECO:0000313" key="4">
    <source>
        <dbReference type="EMBL" id="SES30916.1"/>
    </source>
</evidence>
<name>A0A1H9WAD3_9ACTN</name>
<organism evidence="4 5">
    <name type="scientific">Streptomyces qinglanensis</name>
    <dbReference type="NCBI Taxonomy" id="943816"/>
    <lineage>
        <taxon>Bacteria</taxon>
        <taxon>Bacillati</taxon>
        <taxon>Actinomycetota</taxon>
        <taxon>Actinomycetes</taxon>
        <taxon>Kitasatosporales</taxon>
        <taxon>Streptomycetaceae</taxon>
        <taxon>Streptomyces</taxon>
    </lineage>
</organism>
<reference evidence="5" key="1">
    <citation type="submission" date="2016-10" db="EMBL/GenBank/DDBJ databases">
        <authorList>
            <person name="Varghese N."/>
            <person name="Submissions S."/>
        </authorList>
    </citation>
    <scope>NUCLEOTIDE SEQUENCE [LARGE SCALE GENOMIC DNA]</scope>
    <source>
        <strain evidence="5">CGMCC 4.6825</strain>
    </source>
</reference>
<gene>
    <name evidence="4" type="ORF">SAMN05421870_11680</name>
</gene>
<feature type="transmembrane region" description="Helical" evidence="2">
    <location>
        <begin position="82"/>
        <end position="100"/>
    </location>
</feature>
<feature type="region of interest" description="Disordered" evidence="1">
    <location>
        <begin position="1"/>
        <end position="36"/>
    </location>
</feature>
<proteinExistence type="predicted"/>
<sequence>MSESTSTSVPAEGEASGPHRLGSTSRPSDRETSPRPLIVQIGHEELVIRRRYATASIVNDILIALWFIVGSVMFFSEAWTVPGTWCFLIGSVELLVRPVIRLSRHVHLRRVGGSPEAAHMASSQDY</sequence>
<dbReference type="EMBL" id="FOGO01000016">
    <property type="protein sequence ID" value="SES30916.1"/>
    <property type="molecule type" value="Genomic_DNA"/>
</dbReference>
<dbReference type="AlphaFoldDB" id="A0A1H9WAD3"/>
<keyword evidence="2" id="KW-0472">Membrane</keyword>
<evidence type="ECO:0000256" key="1">
    <source>
        <dbReference type="SAM" id="MobiDB-lite"/>
    </source>
</evidence>
<keyword evidence="2" id="KW-1133">Transmembrane helix</keyword>
<dbReference type="RefSeq" id="WP_079172104.1">
    <property type="nucleotide sequence ID" value="NZ_FOGO01000016.1"/>
</dbReference>
<evidence type="ECO:0000259" key="3">
    <source>
        <dbReference type="Pfam" id="PF14145"/>
    </source>
</evidence>
<feature type="transmembrane region" description="Helical" evidence="2">
    <location>
        <begin position="57"/>
        <end position="76"/>
    </location>
</feature>
<keyword evidence="2" id="KW-0812">Transmembrane</keyword>
<evidence type="ECO:0000256" key="2">
    <source>
        <dbReference type="SAM" id="Phobius"/>
    </source>
</evidence>
<evidence type="ECO:0000313" key="5">
    <source>
        <dbReference type="Proteomes" id="UP000182841"/>
    </source>
</evidence>
<dbReference type="OrthoDB" id="5519470at2"/>
<accession>A0A1H9WAD3</accession>
<dbReference type="InterPro" id="IPR025424">
    <property type="entry name" value="YrhK_domain"/>
</dbReference>
<dbReference type="STRING" id="943816.AN217_14245"/>
<protein>
    <submittedName>
        <fullName evidence="4">YrhK-like protein</fullName>
    </submittedName>
</protein>
<dbReference type="Proteomes" id="UP000182841">
    <property type="component" value="Unassembled WGS sequence"/>
</dbReference>
<keyword evidence="5" id="KW-1185">Reference proteome</keyword>